<proteinExistence type="predicted"/>
<evidence type="ECO:0000256" key="6">
    <source>
        <dbReference type="SAM" id="MobiDB-lite"/>
    </source>
</evidence>
<evidence type="ECO:0000256" key="5">
    <source>
        <dbReference type="PROSITE-ProRule" id="PRU10141"/>
    </source>
</evidence>
<feature type="compositionally biased region" description="Polar residues" evidence="6">
    <location>
        <begin position="466"/>
        <end position="479"/>
    </location>
</feature>
<gene>
    <name evidence="8" type="primary">pknD_1</name>
    <name evidence="8" type="ORF">KOR42_09670</name>
</gene>
<reference evidence="8 9" key="1">
    <citation type="submission" date="2019-02" db="EMBL/GenBank/DDBJ databases">
        <title>Deep-cultivation of Planctomycetes and their phenomic and genomic characterization uncovers novel biology.</title>
        <authorList>
            <person name="Wiegand S."/>
            <person name="Jogler M."/>
            <person name="Boedeker C."/>
            <person name="Pinto D."/>
            <person name="Vollmers J."/>
            <person name="Rivas-Marin E."/>
            <person name="Kohn T."/>
            <person name="Peeters S.H."/>
            <person name="Heuer A."/>
            <person name="Rast P."/>
            <person name="Oberbeckmann S."/>
            <person name="Bunk B."/>
            <person name="Jeske O."/>
            <person name="Meyerdierks A."/>
            <person name="Storesund J.E."/>
            <person name="Kallscheuer N."/>
            <person name="Luecker S."/>
            <person name="Lage O.M."/>
            <person name="Pohl T."/>
            <person name="Merkel B.J."/>
            <person name="Hornburger P."/>
            <person name="Mueller R.-W."/>
            <person name="Bruemmer F."/>
            <person name="Labrenz M."/>
            <person name="Spormann A.M."/>
            <person name="Op Den Camp H."/>
            <person name="Overmann J."/>
            <person name="Amann R."/>
            <person name="Jetten M.S.M."/>
            <person name="Mascher T."/>
            <person name="Medema M.H."/>
            <person name="Devos D.P."/>
            <person name="Kaster A.-K."/>
            <person name="Ovreas L."/>
            <person name="Rohde M."/>
            <person name="Galperin M.Y."/>
            <person name="Jogler C."/>
        </authorList>
    </citation>
    <scope>NUCLEOTIDE SEQUENCE [LARGE SCALE GENOMIC DNA]</scope>
    <source>
        <strain evidence="8 9">KOR42</strain>
    </source>
</reference>
<dbReference type="PANTHER" id="PTHR43289:SF6">
    <property type="entry name" value="SERINE_THREONINE-PROTEIN KINASE NEKL-3"/>
    <property type="match status" value="1"/>
</dbReference>
<dbReference type="SMART" id="SM00220">
    <property type="entry name" value="S_TKc"/>
    <property type="match status" value="1"/>
</dbReference>
<keyword evidence="9" id="KW-1185">Reference proteome</keyword>
<dbReference type="InterPro" id="IPR017441">
    <property type="entry name" value="Protein_kinase_ATP_BS"/>
</dbReference>
<name>A0A5C5X5Y3_9PLAN</name>
<dbReference type="Gene3D" id="3.30.200.20">
    <property type="entry name" value="Phosphorylase Kinase, domain 1"/>
    <property type="match status" value="1"/>
</dbReference>
<dbReference type="RefSeq" id="WP_231740641.1">
    <property type="nucleotide sequence ID" value="NZ_SIHI01000001.1"/>
</dbReference>
<dbReference type="InterPro" id="IPR008271">
    <property type="entry name" value="Ser/Thr_kinase_AS"/>
</dbReference>
<comment type="caution">
    <text evidence="8">The sequence shown here is derived from an EMBL/GenBank/DDBJ whole genome shotgun (WGS) entry which is preliminary data.</text>
</comment>
<dbReference type="InterPro" id="IPR000719">
    <property type="entry name" value="Prot_kinase_dom"/>
</dbReference>
<evidence type="ECO:0000256" key="2">
    <source>
        <dbReference type="ARBA" id="ARBA00022741"/>
    </source>
</evidence>
<dbReference type="SUPFAM" id="SSF56112">
    <property type="entry name" value="Protein kinase-like (PK-like)"/>
    <property type="match status" value="1"/>
</dbReference>
<dbReference type="EMBL" id="SIHI01000001">
    <property type="protein sequence ID" value="TWT57605.1"/>
    <property type="molecule type" value="Genomic_DNA"/>
</dbReference>
<feature type="domain" description="Protein kinase" evidence="7">
    <location>
        <begin position="39"/>
        <end position="300"/>
    </location>
</feature>
<dbReference type="Gene3D" id="1.10.510.10">
    <property type="entry name" value="Transferase(Phosphotransferase) domain 1"/>
    <property type="match status" value="1"/>
</dbReference>
<accession>A0A5C5X5Y3</accession>
<dbReference type="PROSITE" id="PS50011">
    <property type="entry name" value="PROTEIN_KINASE_DOM"/>
    <property type="match status" value="1"/>
</dbReference>
<dbReference type="InterPro" id="IPR011009">
    <property type="entry name" value="Kinase-like_dom_sf"/>
</dbReference>
<dbReference type="GO" id="GO:0004674">
    <property type="term" value="F:protein serine/threonine kinase activity"/>
    <property type="evidence" value="ECO:0007669"/>
    <property type="project" value="UniProtKB-EC"/>
</dbReference>
<feature type="region of interest" description="Disordered" evidence="6">
    <location>
        <begin position="370"/>
        <end position="426"/>
    </location>
</feature>
<feature type="binding site" evidence="5">
    <location>
        <position position="68"/>
    </location>
    <ligand>
        <name>ATP</name>
        <dbReference type="ChEBI" id="CHEBI:30616"/>
    </ligand>
</feature>
<keyword evidence="1 8" id="KW-0808">Transferase</keyword>
<dbReference type="GO" id="GO:0005524">
    <property type="term" value="F:ATP binding"/>
    <property type="evidence" value="ECO:0007669"/>
    <property type="project" value="UniProtKB-UniRule"/>
</dbReference>
<feature type="compositionally biased region" description="Low complexity" evidence="6">
    <location>
        <begin position="408"/>
        <end position="421"/>
    </location>
</feature>
<dbReference type="PROSITE" id="PS00107">
    <property type="entry name" value="PROTEIN_KINASE_ATP"/>
    <property type="match status" value="1"/>
</dbReference>
<dbReference type="Proteomes" id="UP000317243">
    <property type="component" value="Unassembled WGS sequence"/>
</dbReference>
<feature type="compositionally biased region" description="Basic and acidic residues" evidence="6">
    <location>
        <begin position="480"/>
        <end position="494"/>
    </location>
</feature>
<evidence type="ECO:0000259" key="7">
    <source>
        <dbReference type="PROSITE" id="PS50011"/>
    </source>
</evidence>
<organism evidence="8 9">
    <name type="scientific">Thalassoglobus neptunius</name>
    <dbReference type="NCBI Taxonomy" id="1938619"/>
    <lineage>
        <taxon>Bacteria</taxon>
        <taxon>Pseudomonadati</taxon>
        <taxon>Planctomycetota</taxon>
        <taxon>Planctomycetia</taxon>
        <taxon>Planctomycetales</taxon>
        <taxon>Planctomycetaceae</taxon>
        <taxon>Thalassoglobus</taxon>
    </lineage>
</organism>
<dbReference type="PROSITE" id="PS00108">
    <property type="entry name" value="PROTEIN_KINASE_ST"/>
    <property type="match status" value="1"/>
</dbReference>
<dbReference type="Pfam" id="PF00069">
    <property type="entry name" value="Pkinase"/>
    <property type="match status" value="1"/>
</dbReference>
<feature type="compositionally biased region" description="Low complexity" evidence="6">
    <location>
        <begin position="382"/>
        <end position="393"/>
    </location>
</feature>
<evidence type="ECO:0000256" key="1">
    <source>
        <dbReference type="ARBA" id="ARBA00022679"/>
    </source>
</evidence>
<evidence type="ECO:0000256" key="4">
    <source>
        <dbReference type="ARBA" id="ARBA00022840"/>
    </source>
</evidence>
<keyword evidence="3 8" id="KW-0418">Kinase</keyword>
<dbReference type="EC" id="2.7.11.1" evidence="8"/>
<dbReference type="PANTHER" id="PTHR43289">
    <property type="entry name" value="MITOGEN-ACTIVATED PROTEIN KINASE KINASE KINASE 20-RELATED"/>
    <property type="match status" value="1"/>
</dbReference>
<keyword evidence="2 5" id="KW-0547">Nucleotide-binding</keyword>
<keyword evidence="4 5" id="KW-0067">ATP-binding</keyword>
<dbReference type="AlphaFoldDB" id="A0A5C5X5Y3"/>
<evidence type="ECO:0000256" key="3">
    <source>
        <dbReference type="ARBA" id="ARBA00022777"/>
    </source>
</evidence>
<protein>
    <submittedName>
        <fullName evidence="8">Serine/threonine-protein kinase PknD</fullName>
        <ecNumber evidence="8">2.7.11.1</ecNumber>
    </submittedName>
</protein>
<feature type="region of interest" description="Disordered" evidence="6">
    <location>
        <begin position="466"/>
        <end position="509"/>
    </location>
</feature>
<evidence type="ECO:0000313" key="8">
    <source>
        <dbReference type="EMBL" id="TWT57605.1"/>
    </source>
</evidence>
<dbReference type="CDD" id="cd14014">
    <property type="entry name" value="STKc_PknB_like"/>
    <property type="match status" value="1"/>
</dbReference>
<evidence type="ECO:0000313" key="9">
    <source>
        <dbReference type="Proteomes" id="UP000317243"/>
    </source>
</evidence>
<sequence length="915" mass="99277">MAPIWSTTGSSFQTRLFPQTTNDDSGSLPSVTGMQLGHFVIEERIGRGGMGAVFRAIDQRLDRVVALKVLSPSLSSDSEAIQRFQNEARAAARLDHDNISRVHFIGEEHGLHFIAFEFVTGTNVRNFILQKGRLRIPDVVNYTLQIAEALRHTSAANVVHRDIKPSNIIISPTGRAKLVDLGLARHQSASGKRDLTVAGTALGTFDYISPEQAIDARNVDVRSDIYSLGCTVYHMLTGEPPYPSGTMFQKVVSHHGSVAPNPAERNRLVPPQLARVVQRMMASNPDERYASADALVNDLVQIAEHLGLQPTNPDTTVWTTPLYKARNPYWDGTRTWMAVALVLLLIVFLVDRLQPNRDGDIGADSVAANLDSATDPLDPESTESQSGSSQTETNRVIIPDDTGVVMGTQSTPTPTNQSPNPRLTFPTQIDGLSDAVSGTIPELIANSLGTLPSQLVDSTNVWRQWDQIGSTGNDSPSTANRDDDSVDSGEKTFESDQQTTSVAASSSASEPYLIRVPGSDKTKRAATLSEAFAVADNNSVVEIRVNGPVELQTDPVQISNKRVRLRSSDGFQPVVRFDLRDSLARQPYESLAAAIELGTGGAIEIYEIDLELVVDTATSADLWTFFKMGSGSEVVTRWSTMTLINPTQRPATFFEIAATASADISSLMPDRMVARETSISVQDSILRGQADVISQRSLAPADIRFEETAMNVTGAVLRVDGENAHNLSMDTDPASITSTVSIQHVTALTGEGLFSASAGDHGTLGHWELNVRNNIFRIADDMSPLIFLEGHLDSSELLDRFTWMNHSDPNFLIGTTDICLVDSISSFLLEPEQVSASELRMDLTRVGEGITLDSSSVQSSESAHLIQPIDFYLETGAFSTNPAVKAASDGRDVGVDWTQSQLPSVLPRTSFDISD</sequence>